<gene>
    <name evidence="2" type="ORF">B7C51_23010</name>
</gene>
<name>A0A1V0UYA8_9BACL</name>
<dbReference type="AlphaFoldDB" id="A0A1V0UYA8"/>
<dbReference type="RefSeq" id="WP_083041351.1">
    <property type="nucleotide sequence ID" value="NZ_CP020557.1"/>
</dbReference>
<reference evidence="2 3" key="1">
    <citation type="submission" date="2017-03" db="EMBL/GenBank/DDBJ databases">
        <title>Paenibacillus larvae genome sequencing.</title>
        <authorList>
            <person name="Dingman D.W."/>
        </authorList>
    </citation>
    <scope>NUCLEOTIDE SEQUENCE [LARGE SCALE GENOMIC DNA]</scope>
    <source>
        <strain evidence="2 3">SAG 10367</strain>
    </source>
</reference>
<dbReference type="PANTHER" id="PTHR43745:SF2">
    <property type="entry name" value="NITROREDUCTASE MJ1384-RELATED"/>
    <property type="match status" value="1"/>
</dbReference>
<dbReference type="InterPro" id="IPR020051">
    <property type="entry name" value="SagB-type_dehydrogenase"/>
</dbReference>
<accession>A0A1V0UYA8</accession>
<dbReference type="Pfam" id="PF00881">
    <property type="entry name" value="Nitroreductase"/>
    <property type="match status" value="1"/>
</dbReference>
<sequence>MSLESFVHDLHFETDKARPPELEVDWEDAPLSYKLYRGLPVIPFSPEIPLSVETRDISGQPDFHEIGHFLWYVYGLTQICQSVLPLDARNEGMNIFHSYRRFTPSGGALYPNEIYVYLKLEDLPFGVYHYDVAHHRLILLREGDFDLYLRRALGNRCDVSACFGTVFVSTFFWKNFYKYYNFSYRLQGLDAGVVIGQLLEASKRFGFASRVYVQFLDRAINHLLGLSEQEESVYAIIPLSKKPVNIRRVYKKEEKEADVSATGLCRSLAAVRHNHYVRSRRVKEYPDLIRMNEASMLESTLSFKRIESKKCINYGLKVAFLPRVKKLGYDFAAVCRKRFSPEMDFVLSKVSNHELSALLQEAAASFLYQNDLDEIGGTDWLTGNRVELYVCLHGVEGIPDGAYRYDGTFHALWEIEPGNQRFLLQRAMTFGNVNLFQVPFCFHVIGDKDHLKTVLGYRGYRIQQMEAGMLVQHLLLAASALGMGGHPLLGFNVSMCDEIYRLTREEKTCLIQIPVGYYRQRPRLEGSIHS</sequence>
<dbReference type="NCBIfam" id="TIGR03605">
    <property type="entry name" value="antibiot_sagB"/>
    <property type="match status" value="1"/>
</dbReference>
<feature type="domain" description="Nitroreductase" evidence="1">
    <location>
        <begin position="386"/>
        <end position="517"/>
    </location>
</feature>
<dbReference type="PANTHER" id="PTHR43745">
    <property type="entry name" value="NITROREDUCTASE MJ1384-RELATED"/>
    <property type="match status" value="1"/>
</dbReference>
<organism evidence="2 3">
    <name type="scientific">Paenibacillus larvae subsp. pulvifaciens</name>
    <dbReference type="NCBI Taxonomy" id="1477"/>
    <lineage>
        <taxon>Bacteria</taxon>
        <taxon>Bacillati</taxon>
        <taxon>Bacillota</taxon>
        <taxon>Bacilli</taxon>
        <taxon>Bacillales</taxon>
        <taxon>Paenibacillaceae</taxon>
        <taxon>Paenibacillus</taxon>
    </lineage>
</organism>
<evidence type="ECO:0000259" key="1">
    <source>
        <dbReference type="Pfam" id="PF00881"/>
    </source>
</evidence>
<dbReference type="Proteomes" id="UP000192727">
    <property type="component" value="Chromosome"/>
</dbReference>
<dbReference type="Gene3D" id="3.40.109.10">
    <property type="entry name" value="NADH Oxidase"/>
    <property type="match status" value="2"/>
</dbReference>
<dbReference type="InterPro" id="IPR000415">
    <property type="entry name" value="Nitroreductase-like"/>
</dbReference>
<proteinExistence type="predicted"/>
<dbReference type="InterPro" id="IPR052544">
    <property type="entry name" value="Bacteriocin_Proc_Enz"/>
</dbReference>
<evidence type="ECO:0000313" key="2">
    <source>
        <dbReference type="EMBL" id="ARF70099.1"/>
    </source>
</evidence>
<dbReference type="EMBL" id="CP020557">
    <property type="protein sequence ID" value="ARF70099.1"/>
    <property type="molecule type" value="Genomic_DNA"/>
</dbReference>
<dbReference type="GO" id="GO:0016491">
    <property type="term" value="F:oxidoreductase activity"/>
    <property type="evidence" value="ECO:0007669"/>
    <property type="project" value="InterPro"/>
</dbReference>
<dbReference type="SUPFAM" id="SSF55469">
    <property type="entry name" value="FMN-dependent nitroreductase-like"/>
    <property type="match status" value="1"/>
</dbReference>
<evidence type="ECO:0000313" key="3">
    <source>
        <dbReference type="Proteomes" id="UP000192727"/>
    </source>
</evidence>
<dbReference type="InterPro" id="IPR029479">
    <property type="entry name" value="Nitroreductase"/>
</dbReference>
<dbReference type="CDD" id="cd02142">
    <property type="entry name" value="McbC_SagB-like_oxidoreductase"/>
    <property type="match status" value="1"/>
</dbReference>
<protein>
    <submittedName>
        <fullName evidence="2">NADH oxidase</fullName>
    </submittedName>
</protein>